<evidence type="ECO:0000256" key="1">
    <source>
        <dbReference type="SAM" id="Phobius"/>
    </source>
</evidence>
<organism evidence="2 3">
    <name type="scientific">Blastococcus haudaquaticus</name>
    <dbReference type="NCBI Taxonomy" id="1938745"/>
    <lineage>
        <taxon>Bacteria</taxon>
        <taxon>Bacillati</taxon>
        <taxon>Actinomycetota</taxon>
        <taxon>Actinomycetes</taxon>
        <taxon>Geodermatophilales</taxon>
        <taxon>Geodermatophilaceae</taxon>
        <taxon>Blastococcus</taxon>
    </lineage>
</organism>
<evidence type="ECO:0000313" key="3">
    <source>
        <dbReference type="Proteomes" id="UP000219482"/>
    </source>
</evidence>
<feature type="transmembrane region" description="Helical" evidence="1">
    <location>
        <begin position="83"/>
        <end position="105"/>
    </location>
</feature>
<proteinExistence type="predicted"/>
<keyword evidence="3" id="KW-1185">Reference proteome</keyword>
<dbReference type="AlphaFoldDB" id="A0A286H5R2"/>
<feature type="transmembrane region" description="Helical" evidence="1">
    <location>
        <begin position="12"/>
        <end position="38"/>
    </location>
</feature>
<sequence>MRLPSDAHGYGPLVTMVLGLALIALGVVAAVLQVGWVARSTPGPVQRWRVSAPLPRMQRHASDLAIAALLIAGAIVVEQGRPWWTFYAAVIVGSAVAAVAQALAVRALPARVGH</sequence>
<dbReference type="EMBL" id="OCNK01000005">
    <property type="protein sequence ID" value="SOE02796.1"/>
    <property type="molecule type" value="Genomic_DNA"/>
</dbReference>
<name>A0A286H5R2_9ACTN</name>
<reference evidence="3" key="1">
    <citation type="submission" date="2017-09" db="EMBL/GenBank/DDBJ databases">
        <authorList>
            <person name="Varghese N."/>
            <person name="Submissions S."/>
        </authorList>
    </citation>
    <scope>NUCLEOTIDE SEQUENCE [LARGE SCALE GENOMIC DNA]</scope>
    <source>
        <strain evidence="3">DSM 44270</strain>
    </source>
</reference>
<gene>
    <name evidence="2" type="ORF">SAMN06272739_3755</name>
</gene>
<keyword evidence="1" id="KW-0812">Transmembrane</keyword>
<protein>
    <submittedName>
        <fullName evidence="2">Uncharacterized protein</fullName>
    </submittedName>
</protein>
<dbReference type="Proteomes" id="UP000219482">
    <property type="component" value="Unassembled WGS sequence"/>
</dbReference>
<accession>A0A286H5R2</accession>
<keyword evidence="1" id="KW-1133">Transmembrane helix</keyword>
<evidence type="ECO:0000313" key="2">
    <source>
        <dbReference type="EMBL" id="SOE02796.1"/>
    </source>
</evidence>
<keyword evidence="1" id="KW-0472">Membrane</keyword>